<organism evidence="1 2">
    <name type="scientific">Bambusicola thoracicus</name>
    <name type="common">Chinese bamboo-partridge</name>
    <name type="synonym">Perdix thoracica</name>
    <dbReference type="NCBI Taxonomy" id="9083"/>
    <lineage>
        <taxon>Eukaryota</taxon>
        <taxon>Metazoa</taxon>
        <taxon>Chordata</taxon>
        <taxon>Craniata</taxon>
        <taxon>Vertebrata</taxon>
        <taxon>Euteleostomi</taxon>
        <taxon>Archelosauria</taxon>
        <taxon>Archosauria</taxon>
        <taxon>Dinosauria</taxon>
        <taxon>Saurischia</taxon>
        <taxon>Theropoda</taxon>
        <taxon>Coelurosauria</taxon>
        <taxon>Aves</taxon>
        <taxon>Neognathae</taxon>
        <taxon>Galloanserae</taxon>
        <taxon>Galliformes</taxon>
        <taxon>Phasianidae</taxon>
        <taxon>Perdicinae</taxon>
        <taxon>Bambusicola</taxon>
    </lineage>
</organism>
<accession>A0A2P4T686</accession>
<evidence type="ECO:0000313" key="1">
    <source>
        <dbReference type="EMBL" id="POI31884.1"/>
    </source>
</evidence>
<keyword evidence="2" id="KW-1185">Reference proteome</keyword>
<dbReference type="EMBL" id="PPHD01007328">
    <property type="protein sequence ID" value="POI31884.1"/>
    <property type="molecule type" value="Genomic_DNA"/>
</dbReference>
<dbReference type="Proteomes" id="UP000237246">
    <property type="component" value="Unassembled WGS sequence"/>
</dbReference>
<protein>
    <submittedName>
        <fullName evidence="1">Uncharacterized protein</fullName>
    </submittedName>
</protein>
<sequence>MWKQGLRK</sequence>
<name>A0A2P4T686_BAMTH</name>
<gene>
    <name evidence="1" type="ORF">CIB84_004366</name>
</gene>
<proteinExistence type="predicted"/>
<comment type="caution">
    <text evidence="1">The sequence shown here is derived from an EMBL/GenBank/DDBJ whole genome shotgun (WGS) entry which is preliminary data.</text>
</comment>
<evidence type="ECO:0000313" key="2">
    <source>
        <dbReference type="Proteomes" id="UP000237246"/>
    </source>
</evidence>
<reference evidence="1 2" key="1">
    <citation type="submission" date="2018-01" db="EMBL/GenBank/DDBJ databases">
        <title>Comparison of the Chinese Bamboo Partridge and Red Junglefowl genome sequences highlights the importance of demography in genome evolution.</title>
        <authorList>
            <person name="Tiley G.P."/>
            <person name="Kimball R.T."/>
            <person name="Braun E.L."/>
            <person name="Burleigh J.G."/>
        </authorList>
    </citation>
    <scope>NUCLEOTIDE SEQUENCE [LARGE SCALE GENOMIC DNA]</scope>
    <source>
        <strain evidence="1">RTK389</strain>
        <tissue evidence="1">Blood</tissue>
    </source>
</reference>